<reference evidence="12 13" key="1">
    <citation type="submission" date="2017-10" db="EMBL/GenBank/DDBJ databases">
        <title>Draft genome of Longimonas halophila.</title>
        <authorList>
            <person name="Goh K.M."/>
            <person name="Shamsir M.S."/>
            <person name="Lim S.W."/>
        </authorList>
    </citation>
    <scope>NUCLEOTIDE SEQUENCE [LARGE SCALE GENOMIC DNA]</scope>
    <source>
        <strain evidence="12 13">KCTC 42399</strain>
    </source>
</reference>
<keyword evidence="13" id="KW-1185">Reference proteome</keyword>
<sequence>METSDTPVDFETLCAGYVLGALSRDEEAAFEAMLDDASPEQQALYRDMQAVHDDLALATTPESPPPEVEARLMASIQEDTSSASTALRTDRAAVQRGAGIPAWVYQGVAAVLTIAIVGLGIWATQLRSTVQQQQATITQLEDEVAQQDELLAVLAAREARLVSMGGLDPSPEGYGKIIWAPEQRRAIFQMANVPPPPEDKDYQLWLIKDEQSPISAGVFHFNESSEELFFVVDKLAAAPSPQSNAFAVTLEPKGGMPQPTGDMFLLGQQT</sequence>
<feature type="transmembrane region" description="Helical" evidence="10">
    <location>
        <begin position="103"/>
        <end position="123"/>
    </location>
</feature>
<accession>A0A2H3NPC7</accession>
<gene>
    <name evidence="12" type="ORF">CRI93_03820</name>
</gene>
<dbReference type="EMBL" id="PDEP01000002">
    <property type="protein sequence ID" value="PEN08884.1"/>
    <property type="molecule type" value="Genomic_DNA"/>
</dbReference>
<comment type="subcellular location">
    <subcellularLocation>
        <location evidence="2">Cell membrane</location>
    </subcellularLocation>
    <subcellularLocation>
        <location evidence="1">Membrane</location>
        <topology evidence="1">Single-pass membrane protein</topology>
    </subcellularLocation>
</comment>
<dbReference type="Pfam" id="PF10099">
    <property type="entry name" value="RskA_C"/>
    <property type="match status" value="1"/>
</dbReference>
<evidence type="ECO:0000256" key="10">
    <source>
        <dbReference type="SAM" id="Phobius"/>
    </source>
</evidence>
<dbReference type="Gene3D" id="1.10.10.1320">
    <property type="entry name" value="Anti-sigma factor, zinc-finger domain"/>
    <property type="match status" value="1"/>
</dbReference>
<evidence type="ECO:0000256" key="5">
    <source>
        <dbReference type="ARBA" id="ARBA00022989"/>
    </source>
</evidence>
<evidence type="ECO:0000259" key="11">
    <source>
        <dbReference type="Pfam" id="PF10099"/>
    </source>
</evidence>
<organism evidence="12 13">
    <name type="scientific">Longimonas halophila</name>
    <dbReference type="NCBI Taxonomy" id="1469170"/>
    <lineage>
        <taxon>Bacteria</taxon>
        <taxon>Pseudomonadati</taxon>
        <taxon>Rhodothermota</taxon>
        <taxon>Rhodothermia</taxon>
        <taxon>Rhodothermales</taxon>
        <taxon>Salisaetaceae</taxon>
        <taxon>Longimonas</taxon>
    </lineage>
</organism>
<evidence type="ECO:0000256" key="8">
    <source>
        <dbReference type="ARBA" id="ARBA00030803"/>
    </source>
</evidence>
<evidence type="ECO:0000256" key="6">
    <source>
        <dbReference type="ARBA" id="ARBA00023136"/>
    </source>
</evidence>
<protein>
    <recommendedName>
        <fullName evidence="8">Regulator of SigK</fullName>
    </recommendedName>
    <alternativeName>
        <fullName evidence="7">Sigma-K anti-sigma factor RskA</fullName>
    </alternativeName>
</protein>
<evidence type="ECO:0000313" key="12">
    <source>
        <dbReference type="EMBL" id="PEN08884.1"/>
    </source>
</evidence>
<comment type="caution">
    <text evidence="12">The sequence shown here is derived from an EMBL/GenBank/DDBJ whole genome shotgun (WGS) entry which is preliminary data.</text>
</comment>
<dbReference type="InterPro" id="IPR041916">
    <property type="entry name" value="Anti_sigma_zinc_sf"/>
</dbReference>
<feature type="domain" description="Anti-sigma K factor RskA C-terminal" evidence="11">
    <location>
        <begin position="108"/>
        <end position="262"/>
    </location>
</feature>
<dbReference type="PANTHER" id="PTHR37461">
    <property type="entry name" value="ANTI-SIGMA-K FACTOR RSKA"/>
    <property type="match status" value="1"/>
</dbReference>
<evidence type="ECO:0000256" key="9">
    <source>
        <dbReference type="SAM" id="Coils"/>
    </source>
</evidence>
<evidence type="ECO:0000256" key="1">
    <source>
        <dbReference type="ARBA" id="ARBA00004167"/>
    </source>
</evidence>
<keyword evidence="3" id="KW-1003">Cell membrane</keyword>
<keyword evidence="9" id="KW-0175">Coiled coil</keyword>
<dbReference type="PANTHER" id="PTHR37461:SF1">
    <property type="entry name" value="ANTI-SIGMA-K FACTOR RSKA"/>
    <property type="match status" value="1"/>
</dbReference>
<dbReference type="GO" id="GO:0005886">
    <property type="term" value="C:plasma membrane"/>
    <property type="evidence" value="ECO:0007669"/>
    <property type="project" value="UniProtKB-SubCell"/>
</dbReference>
<dbReference type="GO" id="GO:0006417">
    <property type="term" value="P:regulation of translation"/>
    <property type="evidence" value="ECO:0007669"/>
    <property type="project" value="TreeGrafter"/>
</dbReference>
<evidence type="ECO:0000256" key="4">
    <source>
        <dbReference type="ARBA" id="ARBA00022692"/>
    </source>
</evidence>
<name>A0A2H3NPC7_9BACT</name>
<evidence type="ECO:0000256" key="2">
    <source>
        <dbReference type="ARBA" id="ARBA00004236"/>
    </source>
</evidence>
<dbReference type="InterPro" id="IPR051474">
    <property type="entry name" value="Anti-sigma-K/W_factor"/>
</dbReference>
<dbReference type="GO" id="GO:0016989">
    <property type="term" value="F:sigma factor antagonist activity"/>
    <property type="evidence" value="ECO:0007669"/>
    <property type="project" value="TreeGrafter"/>
</dbReference>
<dbReference type="InterPro" id="IPR018764">
    <property type="entry name" value="RskA_C"/>
</dbReference>
<evidence type="ECO:0000313" key="13">
    <source>
        <dbReference type="Proteomes" id="UP000221024"/>
    </source>
</evidence>
<keyword evidence="4 10" id="KW-0812">Transmembrane</keyword>
<dbReference type="RefSeq" id="WP_098061280.1">
    <property type="nucleotide sequence ID" value="NZ_PDEP01000002.1"/>
</dbReference>
<dbReference type="Proteomes" id="UP000221024">
    <property type="component" value="Unassembled WGS sequence"/>
</dbReference>
<evidence type="ECO:0000256" key="3">
    <source>
        <dbReference type="ARBA" id="ARBA00022475"/>
    </source>
</evidence>
<keyword evidence="5 10" id="KW-1133">Transmembrane helix</keyword>
<evidence type="ECO:0000256" key="7">
    <source>
        <dbReference type="ARBA" id="ARBA00029829"/>
    </source>
</evidence>
<dbReference type="AlphaFoldDB" id="A0A2H3NPC7"/>
<keyword evidence="6 10" id="KW-0472">Membrane</keyword>
<feature type="coiled-coil region" evidence="9">
    <location>
        <begin position="123"/>
        <end position="157"/>
    </location>
</feature>
<proteinExistence type="predicted"/>
<dbReference type="OrthoDB" id="1420916at2"/>